<evidence type="ECO:0000313" key="2">
    <source>
        <dbReference type="Proteomes" id="UP000198862"/>
    </source>
</evidence>
<reference evidence="1 2" key="1">
    <citation type="submission" date="2016-10" db="EMBL/GenBank/DDBJ databases">
        <authorList>
            <person name="de Groot N.N."/>
        </authorList>
    </citation>
    <scope>NUCLEOTIDE SEQUENCE [LARGE SCALE GENOMIC DNA]</scope>
    <source>
        <strain evidence="1 2">DSM 6059</strain>
    </source>
</reference>
<sequence length="231" mass="24440">MNLIKTVVSSVAVLVLSQNTFAHSSHGHELTLQKTETLSLSSKHISNFKIEAGSGKMKIASADVDAIEVQAEIYQKESHNNYCLTLKKHGGSAKLESATCHHNNETRIDLTIKVPKKMNLDIDDGSGPIEVLGVANLTIEDGSGSIKVSQISGKVEIQDGSGRIDIKDVKNDVSIDDGSGAIDVRDISGKVTISDGSGSINVDTADSFELVNDGSGSVHVDNIAGKVEMDN</sequence>
<dbReference type="EMBL" id="FOLO01000040">
    <property type="protein sequence ID" value="SFD20106.1"/>
    <property type="molecule type" value="Genomic_DNA"/>
</dbReference>
<dbReference type="OrthoDB" id="6313326at2"/>
<organism evidence="1 2">
    <name type="scientific">Pseudoalteromonas denitrificans DSM 6059</name>
    <dbReference type="NCBI Taxonomy" id="1123010"/>
    <lineage>
        <taxon>Bacteria</taxon>
        <taxon>Pseudomonadati</taxon>
        <taxon>Pseudomonadota</taxon>
        <taxon>Gammaproteobacteria</taxon>
        <taxon>Alteromonadales</taxon>
        <taxon>Pseudoalteromonadaceae</taxon>
        <taxon>Pseudoalteromonas</taxon>
    </lineage>
</organism>
<keyword evidence="2" id="KW-1185">Reference proteome</keyword>
<gene>
    <name evidence="1" type="ORF">SAMN02745724_03849</name>
</gene>
<proteinExistence type="predicted"/>
<dbReference type="RefSeq" id="WP_091988392.1">
    <property type="nucleotide sequence ID" value="NZ_FOLO01000040.1"/>
</dbReference>
<protein>
    <submittedName>
        <fullName evidence="1">Putative adhesin</fullName>
    </submittedName>
</protein>
<dbReference type="Proteomes" id="UP000198862">
    <property type="component" value="Unassembled WGS sequence"/>
</dbReference>
<dbReference type="STRING" id="1123010.SAMN02745724_03849"/>
<name>A0A1I1QDC7_9GAMM</name>
<evidence type="ECO:0000313" key="1">
    <source>
        <dbReference type="EMBL" id="SFD20106.1"/>
    </source>
</evidence>
<dbReference type="AlphaFoldDB" id="A0A1I1QDC7"/>
<accession>A0A1I1QDC7</accession>